<dbReference type="EMBL" id="JAFIWB010000027">
    <property type="protein sequence ID" value="MBN6104274.1"/>
    <property type="molecule type" value="Genomic_DNA"/>
</dbReference>
<comment type="caution">
    <text evidence="1">The sequence shown here is derived from an EMBL/GenBank/DDBJ whole genome shotgun (WGS) entry which is preliminary data.</text>
</comment>
<keyword evidence="2" id="KW-1185">Reference proteome</keyword>
<gene>
    <name evidence="1" type="ORF">JR064_19095</name>
</gene>
<name>A0ABS3BBH0_9XANT</name>
<dbReference type="Proteomes" id="UP000695802">
    <property type="component" value="Unassembled WGS sequence"/>
</dbReference>
<proteinExistence type="predicted"/>
<evidence type="ECO:0000313" key="1">
    <source>
        <dbReference type="EMBL" id="MBN6104274.1"/>
    </source>
</evidence>
<reference evidence="1 2" key="1">
    <citation type="submission" date="2021-02" db="EMBL/GenBank/DDBJ databases">
        <title>Taxonomically Unique Crown Gall-Associated Xanthomonas Stains Have Deficiency in Virulence Repertories.</title>
        <authorList>
            <person name="Mafakheri H."/>
            <person name="Taghavi S.M."/>
            <person name="Dimkic I."/>
            <person name="Nemanja K."/>
            <person name="Osdaghi E."/>
        </authorList>
    </citation>
    <scope>NUCLEOTIDE SEQUENCE [LARGE SCALE GENOMIC DNA]</scope>
    <source>
        <strain evidence="1 2">FX4</strain>
    </source>
</reference>
<evidence type="ECO:0000313" key="2">
    <source>
        <dbReference type="Proteomes" id="UP000695802"/>
    </source>
</evidence>
<evidence type="ECO:0008006" key="3">
    <source>
        <dbReference type="Google" id="ProtNLM"/>
    </source>
</evidence>
<accession>A0ABS3BBH0</accession>
<protein>
    <recommendedName>
        <fullName evidence="3">Secreted protein</fullName>
    </recommendedName>
</protein>
<dbReference type="RefSeq" id="WP_206230754.1">
    <property type="nucleotide sequence ID" value="NZ_JAFIWB010000027.1"/>
</dbReference>
<sequence>MRGLLLGHFHLLQADLLHLDLLDLHQSLLRRLLGRFLSIHTGTEERPLVAKRRVDRQHLRVRDGELVISAVYKA</sequence>
<organism evidence="1 2">
    <name type="scientific">Xanthomonas bonasiae</name>
    <dbReference type="NCBI Taxonomy" id="2810351"/>
    <lineage>
        <taxon>Bacteria</taxon>
        <taxon>Pseudomonadati</taxon>
        <taxon>Pseudomonadota</taxon>
        <taxon>Gammaproteobacteria</taxon>
        <taxon>Lysobacterales</taxon>
        <taxon>Lysobacteraceae</taxon>
        <taxon>Xanthomonas</taxon>
    </lineage>
</organism>